<protein>
    <recommendedName>
        <fullName evidence="6">Aminotransferase</fullName>
        <ecNumber evidence="6">2.6.1.-</ecNumber>
    </recommendedName>
</protein>
<evidence type="ECO:0000256" key="5">
    <source>
        <dbReference type="ARBA" id="ARBA00022898"/>
    </source>
</evidence>
<dbReference type="Gene3D" id="3.40.640.10">
    <property type="entry name" value="Type I PLP-dependent aspartate aminotransferase-like (Major domain)"/>
    <property type="match status" value="1"/>
</dbReference>
<dbReference type="Pfam" id="PF00155">
    <property type="entry name" value="Aminotran_1_2"/>
    <property type="match status" value="1"/>
</dbReference>
<accession>A0A6N8TZS7</accession>
<dbReference type="AlphaFoldDB" id="A0A6N8TZS7"/>
<gene>
    <name evidence="8" type="ORF">GQ671_06830</name>
</gene>
<sequence>MINEAMRLEHVQLGQIRAVAEKAKLLEQQGHDIIHLEIGEPDFTTPENIVQVTQDALSQGNVHYAPNRGVLDLRREIAKKLKVDNDIEVDPDKEVIITSGAAQALLLAFLAHCNPGDEVLVIEPSFLSYNQLAYMTDAVPVPIATSEDKDWIVDPGDIESAITDRTKMVLLNSPNNPTGAVYPKETLERIAEIATEHDLIVVSDEIYEKIIHEESSHFSIGALPGMKERTITINGFSKAYAMTGWRLGYVAASEKLTTPMLKVHQYAVTCVPTFTQYGAIEAIRGDQKHLEAMISAYNKRRDLVYKGLNGIEGITCSLPEGAFYAFLNIKQSGLNSVEFAERLLSEKGVALIPGSIFSSAGEGFLRLSFAASEEQLLSAMKRIEEFVVNINSNVNV</sequence>
<dbReference type="InterPro" id="IPR015421">
    <property type="entry name" value="PyrdxlP-dep_Trfase_major"/>
</dbReference>
<reference evidence="8 9" key="1">
    <citation type="submission" date="2019-12" db="EMBL/GenBank/DDBJ databases">
        <title>Salinicoccus cyprini sp. nov., isolated from gastro-intestinal tract of mirror carp, Cyprinus carpio var. specularis, collected from Gobind Sagar Reservoir, Himachal Pradesh, India.</title>
        <authorList>
            <person name="Talwar C."/>
            <person name="Singh A.K."/>
            <person name="Lal R."/>
            <person name="Negi R.K."/>
        </authorList>
    </citation>
    <scope>NUCLEOTIDE SEQUENCE [LARGE SCALE GENOMIC DNA]</scope>
    <source>
        <strain evidence="8 9">J-82</strain>
    </source>
</reference>
<dbReference type="GO" id="GO:0006520">
    <property type="term" value="P:amino acid metabolic process"/>
    <property type="evidence" value="ECO:0007669"/>
    <property type="project" value="InterPro"/>
</dbReference>
<dbReference type="InterPro" id="IPR015424">
    <property type="entry name" value="PyrdxlP-dep_Trfase"/>
</dbReference>
<evidence type="ECO:0000256" key="6">
    <source>
        <dbReference type="RuleBase" id="RU000481"/>
    </source>
</evidence>
<dbReference type="OrthoDB" id="9802328at2"/>
<dbReference type="EC" id="2.6.1.-" evidence="6"/>
<dbReference type="GO" id="GO:0030170">
    <property type="term" value="F:pyridoxal phosphate binding"/>
    <property type="evidence" value="ECO:0007669"/>
    <property type="project" value="InterPro"/>
</dbReference>
<evidence type="ECO:0000313" key="8">
    <source>
        <dbReference type="EMBL" id="MXQ50982.1"/>
    </source>
</evidence>
<name>A0A6N8TZS7_9STAP</name>
<dbReference type="InterPro" id="IPR004839">
    <property type="entry name" value="Aminotransferase_I/II_large"/>
</dbReference>
<keyword evidence="5" id="KW-0663">Pyridoxal phosphate</keyword>
<dbReference type="PANTHER" id="PTHR46383:SF1">
    <property type="entry name" value="ASPARTATE AMINOTRANSFERASE"/>
    <property type="match status" value="1"/>
</dbReference>
<dbReference type="InterPro" id="IPR050596">
    <property type="entry name" value="AspAT/PAT-like"/>
</dbReference>
<dbReference type="InterPro" id="IPR015422">
    <property type="entry name" value="PyrdxlP-dep_Trfase_small"/>
</dbReference>
<dbReference type="PROSITE" id="PS00105">
    <property type="entry name" value="AA_TRANSFER_CLASS_1"/>
    <property type="match status" value="1"/>
</dbReference>
<dbReference type="CDD" id="cd00609">
    <property type="entry name" value="AAT_like"/>
    <property type="match status" value="1"/>
</dbReference>
<keyword evidence="4 6" id="KW-0808">Transferase</keyword>
<evidence type="ECO:0000256" key="3">
    <source>
        <dbReference type="ARBA" id="ARBA00022576"/>
    </source>
</evidence>
<comment type="similarity">
    <text evidence="2 6">Belongs to the class-I pyridoxal-phosphate-dependent aminotransferase family.</text>
</comment>
<organism evidence="8 9">
    <name type="scientific">Salinicoccus hispanicus</name>
    <dbReference type="NCBI Taxonomy" id="157225"/>
    <lineage>
        <taxon>Bacteria</taxon>
        <taxon>Bacillati</taxon>
        <taxon>Bacillota</taxon>
        <taxon>Bacilli</taxon>
        <taxon>Bacillales</taxon>
        <taxon>Staphylococcaceae</taxon>
        <taxon>Salinicoccus</taxon>
    </lineage>
</organism>
<proteinExistence type="inferred from homology"/>
<dbReference type="SUPFAM" id="SSF53383">
    <property type="entry name" value="PLP-dependent transferases"/>
    <property type="match status" value="1"/>
</dbReference>
<dbReference type="FunFam" id="3.40.640.10:FF:000033">
    <property type="entry name" value="Aspartate aminotransferase"/>
    <property type="match status" value="1"/>
</dbReference>
<feature type="domain" description="Aminotransferase class I/classII large" evidence="7">
    <location>
        <begin position="32"/>
        <end position="383"/>
    </location>
</feature>
<dbReference type="PANTHER" id="PTHR46383">
    <property type="entry name" value="ASPARTATE AMINOTRANSFERASE"/>
    <property type="match status" value="1"/>
</dbReference>
<dbReference type="Gene3D" id="3.90.1150.10">
    <property type="entry name" value="Aspartate Aminotransferase, domain 1"/>
    <property type="match status" value="1"/>
</dbReference>
<dbReference type="Proteomes" id="UP000436284">
    <property type="component" value="Unassembled WGS sequence"/>
</dbReference>
<dbReference type="GO" id="GO:0008483">
    <property type="term" value="F:transaminase activity"/>
    <property type="evidence" value="ECO:0007669"/>
    <property type="project" value="UniProtKB-KW"/>
</dbReference>
<evidence type="ECO:0000256" key="4">
    <source>
        <dbReference type="ARBA" id="ARBA00022679"/>
    </source>
</evidence>
<evidence type="ECO:0000256" key="2">
    <source>
        <dbReference type="ARBA" id="ARBA00007441"/>
    </source>
</evidence>
<dbReference type="RefSeq" id="WP_160654609.1">
    <property type="nucleotide sequence ID" value="NZ_JBHRWU010000001.1"/>
</dbReference>
<dbReference type="InterPro" id="IPR004838">
    <property type="entry name" value="NHTrfase_class1_PyrdxlP-BS"/>
</dbReference>
<evidence type="ECO:0000313" key="9">
    <source>
        <dbReference type="Proteomes" id="UP000436284"/>
    </source>
</evidence>
<keyword evidence="3 6" id="KW-0032">Aminotransferase</keyword>
<comment type="cofactor">
    <cofactor evidence="1 6">
        <name>pyridoxal 5'-phosphate</name>
        <dbReference type="ChEBI" id="CHEBI:597326"/>
    </cofactor>
</comment>
<comment type="caution">
    <text evidence="8">The sequence shown here is derived from an EMBL/GenBank/DDBJ whole genome shotgun (WGS) entry which is preliminary data.</text>
</comment>
<dbReference type="EMBL" id="WUUK01000002">
    <property type="protein sequence ID" value="MXQ50982.1"/>
    <property type="molecule type" value="Genomic_DNA"/>
</dbReference>
<keyword evidence="9" id="KW-1185">Reference proteome</keyword>
<evidence type="ECO:0000256" key="1">
    <source>
        <dbReference type="ARBA" id="ARBA00001933"/>
    </source>
</evidence>
<evidence type="ECO:0000259" key="7">
    <source>
        <dbReference type="Pfam" id="PF00155"/>
    </source>
</evidence>